<dbReference type="EMBL" id="JFKA01000001">
    <property type="protein sequence ID" value="OSQ40908.1"/>
    <property type="molecule type" value="Genomic_DNA"/>
</dbReference>
<reference evidence="4 5" key="1">
    <citation type="submission" date="2014-03" db="EMBL/GenBank/DDBJ databases">
        <title>The draft genome sequence of Thalassospira mesophila JCM 18969.</title>
        <authorList>
            <person name="Lai Q."/>
            <person name="Shao Z."/>
        </authorList>
    </citation>
    <scope>NUCLEOTIDE SEQUENCE [LARGE SCALE GENOMIC DNA]</scope>
    <source>
        <strain evidence="4 5">JCM 18969</strain>
    </source>
</reference>
<accession>A0A1Y2L6X2</accession>
<dbReference type="GO" id="GO:0016989">
    <property type="term" value="F:sigma factor antagonist activity"/>
    <property type="evidence" value="ECO:0007669"/>
    <property type="project" value="TreeGrafter"/>
</dbReference>
<feature type="domain" description="FecR N-terminal" evidence="3">
    <location>
        <begin position="12"/>
        <end position="54"/>
    </location>
</feature>
<dbReference type="Gene3D" id="3.55.50.30">
    <property type="match status" value="1"/>
</dbReference>
<protein>
    <recommendedName>
        <fullName evidence="6">Iron dicitrate transport regulator FecR</fullName>
    </recommendedName>
</protein>
<feature type="transmembrane region" description="Helical" evidence="1">
    <location>
        <begin position="78"/>
        <end position="96"/>
    </location>
</feature>
<dbReference type="PANTHER" id="PTHR30273:SF2">
    <property type="entry name" value="PROTEIN FECR"/>
    <property type="match status" value="1"/>
</dbReference>
<dbReference type="InterPro" id="IPR012373">
    <property type="entry name" value="Ferrdict_sens_TM"/>
</dbReference>
<keyword evidence="1" id="KW-1133">Transmembrane helix</keyword>
<dbReference type="Pfam" id="PF04773">
    <property type="entry name" value="FecR"/>
    <property type="match status" value="1"/>
</dbReference>
<gene>
    <name evidence="4" type="ORF">TMES_00430</name>
</gene>
<dbReference type="PIRSF" id="PIRSF018266">
    <property type="entry name" value="FecR"/>
    <property type="match status" value="1"/>
</dbReference>
<organism evidence="4 5">
    <name type="scientific">Thalassospira mesophila</name>
    <dbReference type="NCBI Taxonomy" id="1293891"/>
    <lineage>
        <taxon>Bacteria</taxon>
        <taxon>Pseudomonadati</taxon>
        <taxon>Pseudomonadota</taxon>
        <taxon>Alphaproteobacteria</taxon>
        <taxon>Rhodospirillales</taxon>
        <taxon>Thalassospiraceae</taxon>
        <taxon>Thalassospira</taxon>
    </lineage>
</organism>
<dbReference type="STRING" id="1293891.TMES_00430"/>
<dbReference type="AlphaFoldDB" id="A0A1Y2L6X2"/>
<dbReference type="Gene3D" id="2.60.120.1440">
    <property type="match status" value="1"/>
</dbReference>
<keyword evidence="5" id="KW-1185">Reference proteome</keyword>
<evidence type="ECO:0000259" key="3">
    <source>
        <dbReference type="Pfam" id="PF16220"/>
    </source>
</evidence>
<dbReference type="InterPro" id="IPR032623">
    <property type="entry name" value="FecR_N"/>
</dbReference>
<keyword evidence="1" id="KW-0472">Membrane</keyword>
<evidence type="ECO:0000313" key="4">
    <source>
        <dbReference type="EMBL" id="OSQ40908.1"/>
    </source>
</evidence>
<dbReference type="InterPro" id="IPR006860">
    <property type="entry name" value="FecR"/>
</dbReference>
<sequence>MAKNQHGSSALEQAIYWFALLLDGTESEHDRENFACWIASDPAHHRAFLEIEHLWTGTSSLNLAHQNLGAHNKTGRRAFLGAGLAAVLVGAAGWYGDVLPHHPFADFRTVKGTRRKITVMDGVQAELASQSSLSLVTDDRGASGVALHEGEVFFAHDGRRRDFFVSTASGIVRPVAAAQFDVTCYDGQSEIITQTGSVDVETDQSTRNVTGGNGISCDNGVLGTPYEVDLAMRLAWRKGRLVFVGDPLEKVANVLQRWHPGRIIVLGDALKQRPVTLVVNLNRTSDVLPLVGKVLSIEVDQIGDYLTILRDA</sequence>
<feature type="domain" description="FecR protein" evidence="2">
    <location>
        <begin position="106"/>
        <end position="198"/>
    </location>
</feature>
<dbReference type="Pfam" id="PF16220">
    <property type="entry name" value="DUF4880"/>
    <property type="match status" value="1"/>
</dbReference>
<comment type="caution">
    <text evidence="4">The sequence shown here is derived from an EMBL/GenBank/DDBJ whole genome shotgun (WGS) entry which is preliminary data.</text>
</comment>
<evidence type="ECO:0008006" key="6">
    <source>
        <dbReference type="Google" id="ProtNLM"/>
    </source>
</evidence>
<keyword evidence="1" id="KW-0812">Transmembrane</keyword>
<dbReference type="Proteomes" id="UP000193391">
    <property type="component" value="Unassembled WGS sequence"/>
</dbReference>
<proteinExistence type="predicted"/>
<evidence type="ECO:0000313" key="5">
    <source>
        <dbReference type="Proteomes" id="UP000193391"/>
    </source>
</evidence>
<evidence type="ECO:0000256" key="1">
    <source>
        <dbReference type="SAM" id="Phobius"/>
    </source>
</evidence>
<dbReference type="PANTHER" id="PTHR30273">
    <property type="entry name" value="PERIPLASMIC SIGNAL SENSOR AND SIGMA FACTOR ACTIVATOR FECR-RELATED"/>
    <property type="match status" value="1"/>
</dbReference>
<name>A0A1Y2L6X2_9PROT</name>
<evidence type="ECO:0000259" key="2">
    <source>
        <dbReference type="Pfam" id="PF04773"/>
    </source>
</evidence>